<reference evidence="4" key="1">
    <citation type="submission" date="2017-11" db="EMBL/GenBank/DDBJ databases">
        <authorList>
            <person name="Zhu W."/>
        </authorList>
    </citation>
    <scope>NUCLEOTIDE SEQUENCE [LARGE SCALE GENOMIC DNA]</scope>
    <source>
        <strain evidence="4">CAU 1183</strain>
    </source>
</reference>
<proteinExistence type="predicted"/>
<dbReference type="Pfam" id="PF26347">
    <property type="entry name" value="YtrI_sporulation"/>
    <property type="match status" value="1"/>
</dbReference>
<keyword evidence="4" id="KW-1185">Reference proteome</keyword>
<evidence type="ECO:0000313" key="4">
    <source>
        <dbReference type="Proteomes" id="UP000257143"/>
    </source>
</evidence>
<evidence type="ECO:0000259" key="2">
    <source>
        <dbReference type="Pfam" id="PF26347"/>
    </source>
</evidence>
<name>A0A3D8PJQ1_9BACI</name>
<organism evidence="3 4">
    <name type="scientific">Oceanobacillus arenosus</name>
    <dbReference type="NCBI Taxonomy" id="1229153"/>
    <lineage>
        <taxon>Bacteria</taxon>
        <taxon>Bacillati</taxon>
        <taxon>Bacillota</taxon>
        <taxon>Bacilli</taxon>
        <taxon>Bacillales</taxon>
        <taxon>Bacillaceae</taxon>
        <taxon>Oceanobacillus</taxon>
    </lineage>
</organism>
<dbReference type="RefSeq" id="WP_115774516.1">
    <property type="nucleotide sequence ID" value="NZ_PIOC01000027.1"/>
</dbReference>
<dbReference type="EMBL" id="PIOC01000027">
    <property type="protein sequence ID" value="RDW16330.1"/>
    <property type="molecule type" value="Genomic_DNA"/>
</dbReference>
<feature type="domain" description="Sporulation membrane protein YtrI C-terminal" evidence="2">
    <location>
        <begin position="80"/>
        <end position="164"/>
    </location>
</feature>
<comment type="caution">
    <text evidence="3">The sequence shown here is derived from an EMBL/GenBank/DDBJ whole genome shotgun (WGS) entry which is preliminary data.</text>
</comment>
<sequence length="167" mass="18978">MHIPPYHKRPSWQRFLVGAAIGAILSYIVIMYMYGSQYEKLIATNFELQAQVTKVKAQNEALLKDKENLSEKSNQSLTVQAIEINIINGEELKLDRLITFQLEEMIKAAIYSIIGEKIEAVAAGDNLLESTIENKGFTVDDFTYYFEITKLMYSNTVEITVKAKLSD</sequence>
<accession>A0A3D8PJQ1</accession>
<gene>
    <name evidence="3" type="ORF">CWR48_16935</name>
</gene>
<evidence type="ECO:0000256" key="1">
    <source>
        <dbReference type="SAM" id="Phobius"/>
    </source>
</evidence>
<dbReference type="InterPro" id="IPR048198">
    <property type="entry name" value="YtrI"/>
</dbReference>
<keyword evidence="1" id="KW-0472">Membrane</keyword>
<keyword evidence="1" id="KW-1133">Transmembrane helix</keyword>
<evidence type="ECO:0000313" key="3">
    <source>
        <dbReference type="EMBL" id="RDW16330.1"/>
    </source>
</evidence>
<dbReference type="NCBIfam" id="NF041479">
    <property type="entry name" value="spor_membprot_YtrI"/>
    <property type="match status" value="1"/>
</dbReference>
<feature type="transmembrane region" description="Helical" evidence="1">
    <location>
        <begin position="12"/>
        <end position="34"/>
    </location>
</feature>
<dbReference type="Proteomes" id="UP000257143">
    <property type="component" value="Unassembled WGS sequence"/>
</dbReference>
<dbReference type="OrthoDB" id="2691164at2"/>
<keyword evidence="1" id="KW-0812">Transmembrane</keyword>
<dbReference type="InterPro" id="IPR058620">
    <property type="entry name" value="YtrI_C"/>
</dbReference>
<dbReference type="AlphaFoldDB" id="A0A3D8PJQ1"/>
<protein>
    <recommendedName>
        <fullName evidence="2">Sporulation membrane protein YtrI C-terminal domain-containing protein</fullName>
    </recommendedName>
</protein>